<proteinExistence type="predicted"/>
<feature type="signal peptide" evidence="4">
    <location>
        <begin position="1"/>
        <end position="19"/>
    </location>
</feature>
<dbReference type="Pfam" id="PF13174">
    <property type="entry name" value="TPR_6"/>
    <property type="match status" value="1"/>
</dbReference>
<sequence length="594" mass="68197">MRCLSFILLFFLSGFGLYAQSEQIAQNYLDQGQYQKALKVYQELLNENPGNGNYFDGVITAHQQLEDFTSAEALLLSRLNPNSVNPGILIELGHNAALQQQQEQAQEYYREALAVLDEKPNYTYTVARSFEKYSLLDYAAEAYQKGLQLNPEMKFQLPLARIYGEQGKLEKMFSSYLDLIEKEPEISTNLVREFDRYIMEDASNPANSALRKLLLQRLQKNPLILYNEMLAWLFIQQKEFKKAFAQEKAIYRRGEENLQRIIQLTVISKSEGDLETAKEILEFIIAETPSENILLQARQLLLSMQVETAIPKDYTKIEKNFEALFQEFGTGAETLSIQIDHANFLAFKMGKIQSAIELLQTLSDNVDTNFQQAAVKMALADILVLDQKFNKALIYYSQIQNLVKNDEIAQKARFKVAQTSYFKGDFEWAKTQLDVLKASTTQLIANDAMELSLLISENALEDSTQTALKLYAKADLLSFQKKNKEGIAILDKILANHKGEKIEDEALLKQALLHEVEGEYAKAEKNYLKILEFYSSDILADNATFQLAELYRNKLDRPEKARDYYEQIIFNFPASIYFVEARKNFRMLRGDAIE</sequence>
<dbReference type="Gene3D" id="1.25.40.10">
    <property type="entry name" value="Tetratricopeptide repeat domain"/>
    <property type="match status" value="3"/>
</dbReference>
<dbReference type="RefSeq" id="WP_006989297.1">
    <property type="nucleotide sequence ID" value="NZ_JH594606.1"/>
</dbReference>
<gene>
    <name evidence="5" type="ORF">Gilli_2362</name>
</gene>
<dbReference type="PANTHER" id="PTHR12558:SF13">
    <property type="entry name" value="CELL DIVISION CYCLE PROTEIN 27 HOMOLOG"/>
    <property type="match status" value="1"/>
</dbReference>
<dbReference type="PANTHER" id="PTHR12558">
    <property type="entry name" value="CELL DIVISION CYCLE 16,23,27"/>
    <property type="match status" value="1"/>
</dbReference>
<dbReference type="EMBL" id="JH594606">
    <property type="protein sequence ID" value="EHQ02989.1"/>
    <property type="molecule type" value="Genomic_DNA"/>
</dbReference>
<keyword evidence="6" id="KW-1185">Reference proteome</keyword>
<dbReference type="PROSITE" id="PS50005">
    <property type="entry name" value="TPR"/>
    <property type="match status" value="1"/>
</dbReference>
<organism evidence="5 6">
    <name type="scientific">Gillisia limnaea (strain DSM 15749 / LMG 21470 / R-8282)</name>
    <dbReference type="NCBI Taxonomy" id="865937"/>
    <lineage>
        <taxon>Bacteria</taxon>
        <taxon>Pseudomonadati</taxon>
        <taxon>Bacteroidota</taxon>
        <taxon>Flavobacteriia</taxon>
        <taxon>Flavobacteriales</taxon>
        <taxon>Flavobacteriaceae</taxon>
        <taxon>Gillisia</taxon>
    </lineage>
</organism>
<dbReference type="eggNOG" id="COG0457">
    <property type="taxonomic scope" value="Bacteria"/>
</dbReference>
<evidence type="ECO:0000256" key="4">
    <source>
        <dbReference type="SAM" id="SignalP"/>
    </source>
</evidence>
<evidence type="ECO:0000256" key="3">
    <source>
        <dbReference type="PROSITE-ProRule" id="PRU00339"/>
    </source>
</evidence>
<keyword evidence="1" id="KW-0677">Repeat</keyword>
<evidence type="ECO:0000313" key="5">
    <source>
        <dbReference type="EMBL" id="EHQ02989.1"/>
    </source>
</evidence>
<dbReference type="SUPFAM" id="SSF48452">
    <property type="entry name" value="TPR-like"/>
    <property type="match status" value="2"/>
</dbReference>
<evidence type="ECO:0000256" key="2">
    <source>
        <dbReference type="ARBA" id="ARBA00022803"/>
    </source>
</evidence>
<keyword evidence="2 3" id="KW-0802">TPR repeat</keyword>
<dbReference type="Pfam" id="PF07719">
    <property type="entry name" value="TPR_2"/>
    <property type="match status" value="1"/>
</dbReference>
<evidence type="ECO:0000313" key="6">
    <source>
        <dbReference type="Proteomes" id="UP000003844"/>
    </source>
</evidence>
<evidence type="ECO:0000256" key="1">
    <source>
        <dbReference type="ARBA" id="ARBA00022737"/>
    </source>
</evidence>
<dbReference type="AlphaFoldDB" id="H2BWL1"/>
<feature type="repeat" description="TPR" evidence="3">
    <location>
        <begin position="18"/>
        <end position="51"/>
    </location>
</feature>
<accession>H2BWL1</accession>
<dbReference type="Proteomes" id="UP000003844">
    <property type="component" value="Unassembled WGS sequence"/>
</dbReference>
<keyword evidence="4" id="KW-0732">Signal</keyword>
<feature type="chain" id="PRO_5003560398" evidence="4">
    <location>
        <begin position="20"/>
        <end position="594"/>
    </location>
</feature>
<dbReference type="STRING" id="865937.Gilli_2362"/>
<dbReference type="InterPro" id="IPR013105">
    <property type="entry name" value="TPR_2"/>
</dbReference>
<dbReference type="InterPro" id="IPR011990">
    <property type="entry name" value="TPR-like_helical_dom_sf"/>
</dbReference>
<name>H2BWL1_GILLR</name>
<dbReference type="InterPro" id="IPR019734">
    <property type="entry name" value="TPR_rpt"/>
</dbReference>
<protein>
    <submittedName>
        <fullName evidence="5">Tetratricopeptide TPR_2 repeat-containing protein</fullName>
    </submittedName>
</protein>
<dbReference type="HOGENOM" id="CLU_031878_0_0_10"/>
<reference evidence="6" key="1">
    <citation type="journal article" date="2012" name="Stand. Genomic Sci.">
        <title>Genome sequence of the Antarctic rhodopsins-containing flavobacterium Gillisia limnaea type strain (R-8282(T)).</title>
        <authorList>
            <person name="Riedel T."/>
            <person name="Held B."/>
            <person name="Nolan M."/>
            <person name="Lucas S."/>
            <person name="Lapidus A."/>
            <person name="Tice H."/>
            <person name="Del Rio T.G."/>
            <person name="Cheng J.F."/>
            <person name="Han C."/>
            <person name="Tapia R."/>
            <person name="Goodwin L.A."/>
            <person name="Pitluck S."/>
            <person name="Liolios K."/>
            <person name="Mavromatis K."/>
            <person name="Pagani I."/>
            <person name="Ivanova N."/>
            <person name="Mikhailova N."/>
            <person name="Pati A."/>
            <person name="Chen A."/>
            <person name="Palaniappan K."/>
            <person name="Land M."/>
            <person name="Rohde M."/>
            <person name="Tindall B.J."/>
            <person name="Detter J.C."/>
            <person name="Goker M."/>
            <person name="Bristow J."/>
            <person name="Eisen J.A."/>
            <person name="Markowitz V."/>
            <person name="Hugenholtz P."/>
            <person name="Kyrpides N.C."/>
            <person name="Klenk H.P."/>
            <person name="Woyke T."/>
        </authorList>
    </citation>
    <scope>NUCLEOTIDE SEQUENCE [LARGE SCALE GENOMIC DNA]</scope>
    <source>
        <strain evidence="6">DSM 15749 / LMG 21470 / R-8282</strain>
    </source>
</reference>
<dbReference type="SMART" id="SM00028">
    <property type="entry name" value="TPR"/>
    <property type="match status" value="5"/>
</dbReference>
<dbReference type="OrthoDB" id="9763354at2"/>